<accession>A0ABP6L7S7</accession>
<keyword evidence="9" id="KW-1185">Reference proteome</keyword>
<comment type="subcellular location">
    <subcellularLocation>
        <location evidence="1">Cell membrane</location>
        <topology evidence="1">Multi-pass membrane protein</topology>
    </subcellularLocation>
</comment>
<feature type="transmembrane region" description="Helical" evidence="6">
    <location>
        <begin position="46"/>
        <end position="67"/>
    </location>
</feature>
<keyword evidence="4 6" id="KW-1133">Transmembrane helix</keyword>
<reference evidence="9" key="1">
    <citation type="journal article" date="2019" name="Int. J. Syst. Evol. Microbiol.">
        <title>The Global Catalogue of Microorganisms (GCM) 10K type strain sequencing project: providing services to taxonomists for standard genome sequencing and annotation.</title>
        <authorList>
            <consortium name="The Broad Institute Genomics Platform"/>
            <consortium name="The Broad Institute Genome Sequencing Center for Infectious Disease"/>
            <person name="Wu L."/>
            <person name="Ma J."/>
        </authorList>
    </citation>
    <scope>NUCLEOTIDE SEQUENCE [LARGE SCALE GENOMIC DNA]</scope>
    <source>
        <strain evidence="9">JCM 14234</strain>
    </source>
</reference>
<evidence type="ECO:0000256" key="1">
    <source>
        <dbReference type="ARBA" id="ARBA00004651"/>
    </source>
</evidence>
<feature type="transmembrane region" description="Helical" evidence="6">
    <location>
        <begin position="14"/>
        <end position="34"/>
    </location>
</feature>
<evidence type="ECO:0000313" key="9">
    <source>
        <dbReference type="Proteomes" id="UP001501035"/>
    </source>
</evidence>
<evidence type="ECO:0000256" key="3">
    <source>
        <dbReference type="ARBA" id="ARBA00022692"/>
    </source>
</evidence>
<protein>
    <submittedName>
        <fullName evidence="8">DUF3817 domain-containing protein</fullName>
    </submittedName>
</protein>
<organism evidence="8 9">
    <name type="scientific">Gordonia defluvii</name>
    <dbReference type="NCBI Taxonomy" id="283718"/>
    <lineage>
        <taxon>Bacteria</taxon>
        <taxon>Bacillati</taxon>
        <taxon>Actinomycetota</taxon>
        <taxon>Actinomycetes</taxon>
        <taxon>Mycobacteriales</taxon>
        <taxon>Gordoniaceae</taxon>
        <taxon>Gordonia</taxon>
    </lineage>
</organism>
<comment type="caution">
    <text evidence="8">The sequence shown here is derived from an EMBL/GenBank/DDBJ whole genome shotgun (WGS) entry which is preliminary data.</text>
</comment>
<evidence type="ECO:0000256" key="5">
    <source>
        <dbReference type="ARBA" id="ARBA00023136"/>
    </source>
</evidence>
<evidence type="ECO:0000259" key="7">
    <source>
        <dbReference type="Pfam" id="PF12823"/>
    </source>
</evidence>
<evidence type="ECO:0000256" key="6">
    <source>
        <dbReference type="SAM" id="Phobius"/>
    </source>
</evidence>
<gene>
    <name evidence="8" type="ORF">GCM10010528_10150</name>
</gene>
<proteinExistence type="predicted"/>
<feature type="transmembrane region" description="Helical" evidence="6">
    <location>
        <begin position="73"/>
        <end position="96"/>
    </location>
</feature>
<evidence type="ECO:0000256" key="4">
    <source>
        <dbReference type="ARBA" id="ARBA00022989"/>
    </source>
</evidence>
<feature type="domain" description="DUF3817" evidence="7">
    <location>
        <begin position="12"/>
        <end position="98"/>
    </location>
</feature>
<sequence>MTSFFDLSTPAKRFRFVAVAEAITWAALLVAMYFKWVQGIDSAVRIPGMVHGIVFLAFVVVSFLTAYALKWNLLTLGLALVSSLPPFGTLVFEWWARRAGHLAELSDGAAAPEVGAPPHERDKIDV</sequence>
<dbReference type="InterPro" id="IPR023845">
    <property type="entry name" value="DUF3817_TM"/>
</dbReference>
<dbReference type="NCBIfam" id="TIGR03954">
    <property type="entry name" value="integ_memb_HG"/>
    <property type="match status" value="1"/>
</dbReference>
<dbReference type="RefSeq" id="WP_344716421.1">
    <property type="nucleotide sequence ID" value="NZ_BAAAVS010000018.1"/>
</dbReference>
<dbReference type="EMBL" id="BAAAVS010000018">
    <property type="protein sequence ID" value="GAA3030800.1"/>
    <property type="molecule type" value="Genomic_DNA"/>
</dbReference>
<evidence type="ECO:0000256" key="2">
    <source>
        <dbReference type="ARBA" id="ARBA00022475"/>
    </source>
</evidence>
<keyword evidence="2" id="KW-1003">Cell membrane</keyword>
<dbReference type="PANTHER" id="PTHR40077">
    <property type="entry name" value="MEMBRANE PROTEIN-RELATED"/>
    <property type="match status" value="1"/>
</dbReference>
<keyword evidence="5 6" id="KW-0472">Membrane</keyword>
<name>A0ABP6L7S7_9ACTN</name>
<dbReference type="Proteomes" id="UP001501035">
    <property type="component" value="Unassembled WGS sequence"/>
</dbReference>
<dbReference type="Pfam" id="PF12823">
    <property type="entry name" value="DUF3817"/>
    <property type="match status" value="1"/>
</dbReference>
<dbReference type="PANTHER" id="PTHR40077:SF1">
    <property type="entry name" value="MEMBRANE PROTEIN"/>
    <property type="match status" value="1"/>
</dbReference>
<keyword evidence="3 6" id="KW-0812">Transmembrane</keyword>
<evidence type="ECO:0000313" key="8">
    <source>
        <dbReference type="EMBL" id="GAA3030800.1"/>
    </source>
</evidence>